<comment type="caution">
    <text evidence="6">The sequence shown here is derived from an EMBL/GenBank/DDBJ whole genome shotgun (WGS) entry which is preliminary data.</text>
</comment>
<keyword evidence="2" id="KW-1015">Disulfide bond</keyword>
<dbReference type="Gene3D" id="1.25.10.20">
    <property type="entry name" value="Vitellinogen, superhelical"/>
    <property type="match status" value="1"/>
</dbReference>
<evidence type="ECO:0000256" key="1">
    <source>
        <dbReference type="ARBA" id="ARBA00022761"/>
    </source>
</evidence>
<dbReference type="EMBL" id="JAFBMS010000769">
    <property type="protein sequence ID" value="KAG9330060.1"/>
    <property type="molecule type" value="Genomic_DNA"/>
</dbReference>
<keyword evidence="1" id="KW-0758">Storage protein</keyword>
<dbReference type="Gene3D" id="2.20.50.20">
    <property type="entry name" value="Lipovitellin. Chain A, domain 3"/>
    <property type="match status" value="1"/>
</dbReference>
<evidence type="ECO:0000256" key="3">
    <source>
        <dbReference type="ARBA" id="ARBA00023180"/>
    </source>
</evidence>
<organism evidence="6 7">
    <name type="scientific">Albula glossodonta</name>
    <name type="common">roundjaw bonefish</name>
    <dbReference type="NCBI Taxonomy" id="121402"/>
    <lineage>
        <taxon>Eukaryota</taxon>
        <taxon>Metazoa</taxon>
        <taxon>Chordata</taxon>
        <taxon>Craniata</taxon>
        <taxon>Vertebrata</taxon>
        <taxon>Euteleostomi</taxon>
        <taxon>Actinopterygii</taxon>
        <taxon>Neopterygii</taxon>
        <taxon>Teleostei</taxon>
        <taxon>Albuliformes</taxon>
        <taxon>Albulidae</taxon>
        <taxon>Albula</taxon>
    </lineage>
</organism>
<dbReference type="OrthoDB" id="6484170at2759"/>
<dbReference type="InterPro" id="IPR015255">
    <property type="entry name" value="Vitellinogen_open_b-sht"/>
</dbReference>
<accession>A0A8T2MSA3</accession>
<dbReference type="PANTHER" id="PTHR23345:SF15">
    <property type="entry name" value="VITELLOGENIN 1-RELATED"/>
    <property type="match status" value="1"/>
</dbReference>
<evidence type="ECO:0000313" key="6">
    <source>
        <dbReference type="EMBL" id="KAG9330060.1"/>
    </source>
</evidence>
<dbReference type="Pfam" id="PF01347">
    <property type="entry name" value="Vitellogenin_N"/>
    <property type="match status" value="1"/>
</dbReference>
<feature type="domain" description="Vitellogenin" evidence="4">
    <location>
        <begin position="2"/>
        <end position="108"/>
    </location>
</feature>
<dbReference type="GO" id="GO:0005319">
    <property type="term" value="F:lipid transporter activity"/>
    <property type="evidence" value="ECO:0007669"/>
    <property type="project" value="InterPro"/>
</dbReference>
<dbReference type="InterPro" id="IPR050733">
    <property type="entry name" value="Vitellogenin/Apolipophorin"/>
</dbReference>
<dbReference type="Proteomes" id="UP000824540">
    <property type="component" value="Unassembled WGS sequence"/>
</dbReference>
<dbReference type="InterPro" id="IPR011030">
    <property type="entry name" value="Lipovitellin_superhlx_dom"/>
</dbReference>
<dbReference type="InterPro" id="IPR001747">
    <property type="entry name" value="Vitellogenin_N"/>
</dbReference>
<feature type="non-terminal residue" evidence="6">
    <location>
        <position position="1"/>
    </location>
</feature>
<dbReference type="InterPro" id="IPR015819">
    <property type="entry name" value="Lipid_transp_b-sht_shell"/>
</dbReference>
<evidence type="ECO:0000259" key="5">
    <source>
        <dbReference type="Pfam" id="PF09172"/>
    </source>
</evidence>
<keyword evidence="3" id="KW-0325">Glycoprotein</keyword>
<feature type="non-terminal residue" evidence="6">
    <location>
        <position position="193"/>
    </location>
</feature>
<protein>
    <recommendedName>
        <fullName evidence="8">Vitellogenin</fullName>
    </recommendedName>
</protein>
<evidence type="ECO:0000313" key="7">
    <source>
        <dbReference type="Proteomes" id="UP000824540"/>
    </source>
</evidence>
<proteinExistence type="predicted"/>
<reference evidence="6" key="1">
    <citation type="thesis" date="2021" institute="BYU ScholarsArchive" country="Provo, UT, USA">
        <title>Applications of and Algorithms for Genome Assembly and Genomic Analyses with an Emphasis on Marine Teleosts.</title>
        <authorList>
            <person name="Pickett B.D."/>
        </authorList>
    </citation>
    <scope>NUCLEOTIDE SEQUENCE</scope>
    <source>
        <strain evidence="6">HI-2016</strain>
    </source>
</reference>
<gene>
    <name evidence="6" type="ORF">JZ751_027365</name>
</gene>
<dbReference type="Pfam" id="PF09172">
    <property type="entry name" value="Vit_open_b-sht"/>
    <property type="match status" value="1"/>
</dbReference>
<evidence type="ECO:0000259" key="4">
    <source>
        <dbReference type="Pfam" id="PF01347"/>
    </source>
</evidence>
<dbReference type="AlphaFoldDB" id="A0A8T2MSA3"/>
<dbReference type="SUPFAM" id="SSF48431">
    <property type="entry name" value="Lipovitellin-phosvitin complex, superhelical domain"/>
    <property type="match status" value="1"/>
</dbReference>
<feature type="domain" description="Vitellinogen open beta-sheet" evidence="5">
    <location>
        <begin position="142"/>
        <end position="193"/>
    </location>
</feature>
<evidence type="ECO:0008006" key="8">
    <source>
        <dbReference type="Google" id="ProtNLM"/>
    </source>
</evidence>
<name>A0A8T2MSA3_9TELE</name>
<dbReference type="InterPro" id="IPR015817">
    <property type="entry name" value="Vitellinogen_open_b-sht_sub1"/>
</dbReference>
<dbReference type="SUPFAM" id="SSF56968">
    <property type="entry name" value="Lipovitellin-phosvitin complex, beta-sheet shell regions"/>
    <property type="match status" value="1"/>
</dbReference>
<sequence>KLVVLKAVGNAGLAAASFTDVLGICAQNPSSPLELRLAAIQAFRRIPCSANREALMQLYSTSQEDVEVRIAAYLQLMRCPNPDLLHAVKATLRNEISSQVGAFVWSHLTQIQKTEDPLKQPLMELLPDDIISKEFEAESWKYSSYMDVTMDTGFGGANMEGALVFSPSSLLPRSIMANLTVHILGRAFNLLEV</sequence>
<evidence type="ECO:0000256" key="2">
    <source>
        <dbReference type="ARBA" id="ARBA00023157"/>
    </source>
</evidence>
<dbReference type="PANTHER" id="PTHR23345">
    <property type="entry name" value="VITELLOGENIN-RELATED"/>
    <property type="match status" value="1"/>
</dbReference>
<dbReference type="GO" id="GO:0045735">
    <property type="term" value="F:nutrient reservoir activity"/>
    <property type="evidence" value="ECO:0007669"/>
    <property type="project" value="UniProtKB-KW"/>
</dbReference>
<keyword evidence="7" id="KW-1185">Reference proteome</keyword>